<evidence type="ECO:0000259" key="5">
    <source>
        <dbReference type="PROSITE" id="PS50977"/>
    </source>
</evidence>
<keyword evidence="2 4" id="KW-0238">DNA-binding</keyword>
<sequence length="241" mass="26112">MRIVNGSGGCSLDLLNALRSALSEFGGGHAGCQAVVVGQRERVERRTRPGGRSARVVAAVRQATLDLLLRQGYDGFEIPDVARLAGVHPTTIRRRWPDKQDLVADAAMTHMNEQIPIPDTGSLRADLIQLVNEVVAVLARPPLLALLRTQVALADSAQIRLVSRRFWTARFQGSAAIVERAIARGELPDDTDPLEFNETAIAPVYLRILVTGEPVDDGFIHRCVERTLRAFASAASGPANP</sequence>
<organism evidence="6 7">
    <name type="scientific">Nocardia amamiensis</name>
    <dbReference type="NCBI Taxonomy" id="404578"/>
    <lineage>
        <taxon>Bacteria</taxon>
        <taxon>Bacillati</taxon>
        <taxon>Actinomycetota</taxon>
        <taxon>Actinomycetes</taxon>
        <taxon>Mycobacteriales</taxon>
        <taxon>Nocardiaceae</taxon>
        <taxon>Nocardia</taxon>
    </lineage>
</organism>
<dbReference type="Pfam" id="PF00440">
    <property type="entry name" value="TetR_N"/>
    <property type="match status" value="1"/>
</dbReference>
<evidence type="ECO:0000256" key="3">
    <source>
        <dbReference type="ARBA" id="ARBA00023163"/>
    </source>
</evidence>
<dbReference type="Gene3D" id="1.10.357.10">
    <property type="entry name" value="Tetracycline Repressor, domain 2"/>
    <property type="match status" value="1"/>
</dbReference>
<dbReference type="PANTHER" id="PTHR30055">
    <property type="entry name" value="HTH-TYPE TRANSCRIPTIONAL REGULATOR RUTR"/>
    <property type="match status" value="1"/>
</dbReference>
<dbReference type="SUPFAM" id="SSF48498">
    <property type="entry name" value="Tetracyclin repressor-like, C-terminal domain"/>
    <property type="match status" value="1"/>
</dbReference>
<dbReference type="InterPro" id="IPR001647">
    <property type="entry name" value="HTH_TetR"/>
</dbReference>
<dbReference type="SUPFAM" id="SSF46689">
    <property type="entry name" value="Homeodomain-like"/>
    <property type="match status" value="1"/>
</dbReference>
<reference evidence="6 7" key="1">
    <citation type="submission" date="2020-10" db="EMBL/GenBank/DDBJ databases">
        <title>Identification of Nocardia species via Next-generation sequencing and recognition of intraspecies genetic diversity.</title>
        <authorList>
            <person name="Li P."/>
            <person name="Li P."/>
            <person name="Lu B."/>
        </authorList>
    </citation>
    <scope>NUCLEOTIDE SEQUENCE [LARGE SCALE GENOMIC DNA]</scope>
    <source>
        <strain evidence="6 7">BJ06-0157</strain>
    </source>
</reference>
<comment type="caution">
    <text evidence="6">The sequence shown here is derived from an EMBL/GenBank/DDBJ whole genome shotgun (WGS) entry which is preliminary data.</text>
</comment>
<gene>
    <name evidence="6" type="ORF">IU459_34385</name>
</gene>
<dbReference type="InterPro" id="IPR011075">
    <property type="entry name" value="TetR_C"/>
</dbReference>
<dbReference type="Proteomes" id="UP000702209">
    <property type="component" value="Unassembled WGS sequence"/>
</dbReference>
<keyword evidence="3" id="KW-0804">Transcription</keyword>
<dbReference type="Gene3D" id="1.10.10.60">
    <property type="entry name" value="Homeodomain-like"/>
    <property type="match status" value="1"/>
</dbReference>
<dbReference type="PANTHER" id="PTHR30055:SF148">
    <property type="entry name" value="TETR-FAMILY TRANSCRIPTIONAL REGULATOR"/>
    <property type="match status" value="1"/>
</dbReference>
<dbReference type="PROSITE" id="PS50977">
    <property type="entry name" value="HTH_TETR_2"/>
    <property type="match status" value="1"/>
</dbReference>
<evidence type="ECO:0000256" key="4">
    <source>
        <dbReference type="PROSITE-ProRule" id="PRU00335"/>
    </source>
</evidence>
<dbReference type="RefSeq" id="WP_195133770.1">
    <property type="nucleotide sequence ID" value="NZ_JADLQX010000047.1"/>
</dbReference>
<dbReference type="Pfam" id="PF16859">
    <property type="entry name" value="TetR_C_11"/>
    <property type="match status" value="1"/>
</dbReference>
<evidence type="ECO:0000256" key="2">
    <source>
        <dbReference type="ARBA" id="ARBA00023125"/>
    </source>
</evidence>
<evidence type="ECO:0000256" key="1">
    <source>
        <dbReference type="ARBA" id="ARBA00023015"/>
    </source>
</evidence>
<evidence type="ECO:0000313" key="7">
    <source>
        <dbReference type="Proteomes" id="UP000702209"/>
    </source>
</evidence>
<dbReference type="InterPro" id="IPR009057">
    <property type="entry name" value="Homeodomain-like_sf"/>
</dbReference>
<feature type="domain" description="HTH tetR-type" evidence="5">
    <location>
        <begin position="54"/>
        <end position="114"/>
    </location>
</feature>
<accession>A0ABS0D1B6</accession>
<feature type="DNA-binding region" description="H-T-H motif" evidence="4">
    <location>
        <begin position="77"/>
        <end position="96"/>
    </location>
</feature>
<keyword evidence="1" id="KW-0805">Transcription regulation</keyword>
<proteinExistence type="predicted"/>
<evidence type="ECO:0000313" key="6">
    <source>
        <dbReference type="EMBL" id="MBF6302589.1"/>
    </source>
</evidence>
<dbReference type="InterPro" id="IPR050109">
    <property type="entry name" value="HTH-type_TetR-like_transc_reg"/>
</dbReference>
<protein>
    <submittedName>
        <fullName evidence="6">TetR/AcrR family transcriptional regulator</fullName>
    </submittedName>
</protein>
<keyword evidence="7" id="KW-1185">Reference proteome</keyword>
<dbReference type="EMBL" id="JADLQX010000047">
    <property type="protein sequence ID" value="MBF6302589.1"/>
    <property type="molecule type" value="Genomic_DNA"/>
</dbReference>
<name>A0ABS0D1B6_9NOCA</name>
<dbReference type="InterPro" id="IPR036271">
    <property type="entry name" value="Tet_transcr_reg_TetR-rel_C_sf"/>
</dbReference>